<dbReference type="GeneID" id="89972020"/>
<organism evidence="7 8">
    <name type="scientific">Exophiala bonariae</name>
    <dbReference type="NCBI Taxonomy" id="1690606"/>
    <lineage>
        <taxon>Eukaryota</taxon>
        <taxon>Fungi</taxon>
        <taxon>Dikarya</taxon>
        <taxon>Ascomycota</taxon>
        <taxon>Pezizomycotina</taxon>
        <taxon>Eurotiomycetes</taxon>
        <taxon>Chaetothyriomycetidae</taxon>
        <taxon>Chaetothyriales</taxon>
        <taxon>Herpotrichiellaceae</taxon>
        <taxon>Exophiala</taxon>
    </lineage>
</organism>
<comment type="caution">
    <text evidence="7">The sequence shown here is derived from an EMBL/GenBank/DDBJ whole genome shotgun (WGS) entry which is preliminary data.</text>
</comment>
<dbReference type="GO" id="GO:0019148">
    <property type="term" value="F:D-cysteine desulfhydrase activity"/>
    <property type="evidence" value="ECO:0007669"/>
    <property type="project" value="TreeGrafter"/>
</dbReference>
<reference evidence="7 8" key="1">
    <citation type="submission" date="2023-08" db="EMBL/GenBank/DDBJ databases">
        <title>Black Yeasts Isolated from many extreme environments.</title>
        <authorList>
            <person name="Coleine C."/>
            <person name="Stajich J.E."/>
            <person name="Selbmann L."/>
        </authorList>
    </citation>
    <scope>NUCLEOTIDE SEQUENCE [LARGE SCALE GENOMIC DNA]</scope>
    <source>
        <strain evidence="7 8">CCFEE 5792</strain>
    </source>
</reference>
<dbReference type="SUPFAM" id="SSF53686">
    <property type="entry name" value="Tryptophan synthase beta subunit-like PLP-dependent enzymes"/>
    <property type="match status" value="1"/>
</dbReference>
<dbReference type="InterPro" id="IPR036052">
    <property type="entry name" value="TrpB-like_PALP_sf"/>
</dbReference>
<keyword evidence="3 5" id="KW-0663">Pyridoxal phosphate</keyword>
<dbReference type="RefSeq" id="XP_064705142.1">
    <property type="nucleotide sequence ID" value="XM_064847421.1"/>
</dbReference>
<gene>
    <name evidence="7" type="ORF">LTR84_003837</name>
</gene>
<feature type="domain" description="Tryptophan synthase beta chain-like PALP" evidence="6">
    <location>
        <begin position="4"/>
        <end position="319"/>
    </location>
</feature>
<protein>
    <recommendedName>
        <fullName evidence="6">Tryptophan synthase beta chain-like PALP domain-containing protein</fullName>
    </recommendedName>
</protein>
<evidence type="ECO:0000256" key="5">
    <source>
        <dbReference type="PIRSR" id="PIRSR006278-2"/>
    </source>
</evidence>
<dbReference type="Proteomes" id="UP001358417">
    <property type="component" value="Unassembled WGS sequence"/>
</dbReference>
<dbReference type="PIRSF" id="PIRSF006278">
    <property type="entry name" value="ACCD_DCysDesulf"/>
    <property type="match status" value="1"/>
</dbReference>
<name>A0AAV9NA09_9EURO</name>
<dbReference type="PANTHER" id="PTHR43780:SF2">
    <property type="entry name" value="1-AMINOCYCLOPROPANE-1-CARBOXYLATE DEAMINASE-RELATED"/>
    <property type="match status" value="1"/>
</dbReference>
<evidence type="ECO:0000256" key="2">
    <source>
        <dbReference type="ARBA" id="ARBA00008639"/>
    </source>
</evidence>
<feature type="active site" description="Nucleophile" evidence="4">
    <location>
        <position position="47"/>
    </location>
</feature>
<dbReference type="InterPro" id="IPR027278">
    <property type="entry name" value="ACCD_DCysDesulf"/>
</dbReference>
<feature type="modified residue" description="N6-(pyridoxal phosphate)lysine" evidence="5">
    <location>
        <position position="19"/>
    </location>
</feature>
<evidence type="ECO:0000313" key="8">
    <source>
        <dbReference type="Proteomes" id="UP001358417"/>
    </source>
</evidence>
<comment type="similarity">
    <text evidence="2">Belongs to the ACC deaminase/D-cysteine desulfhydrase family.</text>
</comment>
<dbReference type="PANTHER" id="PTHR43780">
    <property type="entry name" value="1-AMINOCYCLOPROPANE-1-CARBOXYLATE DEAMINASE-RELATED"/>
    <property type="match status" value="1"/>
</dbReference>
<dbReference type="EMBL" id="JAVRRD010000017">
    <property type="protein sequence ID" value="KAK5050556.1"/>
    <property type="molecule type" value="Genomic_DNA"/>
</dbReference>
<sequence length="333" mass="35690">MIYVYREDINSAISPAGNKLRKLSYVLPHALRSPNLKTLVTVGGVQSNCCRQAAAVAAKLGLKCIVALTQEVDPQHQNTELYNAVGNVQLERLLGADVRILGPSSGDGVRHSAEVEGREWSRLSHGLSEEDADGAYFLSQGASGNPGAGIGYAKWVFDMLEKESALRAGGVLQGSGIFDTIIVACATGGTLAGMVAGLRLAERDGYVNPQRRRQVIGVETFAKDPKGQREIVLDIAKDTALLIGLRKEDVRVEHVVVDGRWTAGGYGIYDDLTRQTIKTVARTEAMLLDPVYTGKAMTAAVEGIRTGELYGNILFVHTGGNPVLPAYLGIEQD</sequence>
<keyword evidence="8" id="KW-1185">Reference proteome</keyword>
<evidence type="ECO:0000313" key="7">
    <source>
        <dbReference type="EMBL" id="KAK5050556.1"/>
    </source>
</evidence>
<proteinExistence type="inferred from homology"/>
<evidence type="ECO:0000256" key="1">
    <source>
        <dbReference type="ARBA" id="ARBA00001933"/>
    </source>
</evidence>
<dbReference type="AlphaFoldDB" id="A0AAV9NA09"/>
<dbReference type="InterPro" id="IPR001926">
    <property type="entry name" value="TrpB-like_PALP"/>
</dbReference>
<dbReference type="Gene3D" id="3.40.50.1100">
    <property type="match status" value="2"/>
</dbReference>
<evidence type="ECO:0000256" key="4">
    <source>
        <dbReference type="PIRSR" id="PIRSR006278-1"/>
    </source>
</evidence>
<accession>A0AAV9NA09</accession>
<evidence type="ECO:0000256" key="3">
    <source>
        <dbReference type="ARBA" id="ARBA00022898"/>
    </source>
</evidence>
<dbReference type="Pfam" id="PF00291">
    <property type="entry name" value="PALP"/>
    <property type="match status" value="1"/>
</dbReference>
<evidence type="ECO:0000259" key="6">
    <source>
        <dbReference type="Pfam" id="PF00291"/>
    </source>
</evidence>
<comment type="cofactor">
    <cofactor evidence="1">
        <name>pyridoxal 5'-phosphate</name>
        <dbReference type="ChEBI" id="CHEBI:597326"/>
    </cofactor>
</comment>